<accession>A0A6M3MBN6</accession>
<dbReference type="EMBL" id="MT143819">
    <property type="protein sequence ID" value="QJB03003.1"/>
    <property type="molecule type" value="Genomic_DNA"/>
</dbReference>
<protein>
    <submittedName>
        <fullName evidence="1">Uncharacterized protein</fullName>
    </submittedName>
</protein>
<name>A0A6M3MBN6_9ZZZZ</name>
<organism evidence="1">
    <name type="scientific">viral metagenome</name>
    <dbReference type="NCBI Taxonomy" id="1070528"/>
    <lineage>
        <taxon>unclassified sequences</taxon>
        <taxon>metagenomes</taxon>
        <taxon>organismal metagenomes</taxon>
    </lineage>
</organism>
<sequence length="57" mass="6790">MVFCEKCQEMVMISCDDVVSAWRRMNPDKDMQLEKLKIQGLITGYETIYKQTKRIDE</sequence>
<gene>
    <name evidence="2" type="ORF">MM171A02953_0002</name>
    <name evidence="1" type="ORF">MM171B00956_0021</name>
</gene>
<dbReference type="AlphaFoldDB" id="A0A6M3MBN6"/>
<evidence type="ECO:0000313" key="1">
    <source>
        <dbReference type="EMBL" id="QJB03003.1"/>
    </source>
</evidence>
<dbReference type="EMBL" id="MT143907">
    <property type="protein sequence ID" value="QJH92631.1"/>
    <property type="molecule type" value="Genomic_DNA"/>
</dbReference>
<reference evidence="1" key="1">
    <citation type="submission" date="2020-03" db="EMBL/GenBank/DDBJ databases">
        <title>The deep terrestrial virosphere.</title>
        <authorList>
            <person name="Holmfeldt K."/>
            <person name="Nilsson E."/>
            <person name="Simone D."/>
            <person name="Lopez-Fernandez M."/>
            <person name="Wu X."/>
            <person name="de Brujin I."/>
            <person name="Lundin D."/>
            <person name="Andersson A."/>
            <person name="Bertilsson S."/>
            <person name="Dopson M."/>
        </authorList>
    </citation>
    <scope>NUCLEOTIDE SEQUENCE</scope>
    <source>
        <strain evidence="2">MM171A02953</strain>
        <strain evidence="1">MM171B00956</strain>
    </source>
</reference>
<proteinExistence type="predicted"/>
<evidence type="ECO:0000313" key="2">
    <source>
        <dbReference type="EMBL" id="QJH92631.1"/>
    </source>
</evidence>